<proteinExistence type="predicted"/>
<dbReference type="EMBL" id="MQWD01000001">
    <property type="protein sequence ID" value="PAP76696.1"/>
    <property type="molecule type" value="Genomic_DNA"/>
</dbReference>
<reference evidence="1 2" key="1">
    <citation type="submission" date="2016-11" db="EMBL/GenBank/DDBJ databases">
        <title>Study of marine rhodopsin-containing bacteria.</title>
        <authorList>
            <person name="Yoshizawa S."/>
            <person name="Kumagai Y."/>
            <person name="Kogure K."/>
        </authorList>
    </citation>
    <scope>NUCLEOTIDE SEQUENCE [LARGE SCALE GENOMIC DNA]</scope>
    <source>
        <strain evidence="1 2">SAORIC-28</strain>
    </source>
</reference>
<dbReference type="AlphaFoldDB" id="A0A271IZN2"/>
<protein>
    <recommendedName>
        <fullName evidence="3">Lipoprotein</fullName>
    </recommendedName>
</protein>
<dbReference type="RefSeq" id="WP_095510358.1">
    <property type="nucleotide sequence ID" value="NZ_MQWD01000001.1"/>
</dbReference>
<sequence length="150" mass="16145">MRQIALVVVISLVAGCDSVGPEAGEVDLGASVEVADREALEEARDRWRASGPDAYTMRYEVRCYCAPVTVEVTVEDGRIVASETTGGPATALDVDGLYRVALEAYAQRAASVEARVTERGPPVLVDLYVDYSERIADEEVGYAVVAFEAR</sequence>
<name>A0A271IZN2_9BACT</name>
<evidence type="ECO:0000313" key="1">
    <source>
        <dbReference type="EMBL" id="PAP76696.1"/>
    </source>
</evidence>
<keyword evidence="2" id="KW-1185">Reference proteome</keyword>
<dbReference type="PROSITE" id="PS51257">
    <property type="entry name" value="PROKAR_LIPOPROTEIN"/>
    <property type="match status" value="1"/>
</dbReference>
<accession>A0A271IZN2</accession>
<dbReference type="Proteomes" id="UP000216339">
    <property type="component" value="Unassembled WGS sequence"/>
</dbReference>
<evidence type="ECO:0008006" key="3">
    <source>
        <dbReference type="Google" id="ProtNLM"/>
    </source>
</evidence>
<evidence type="ECO:0000313" key="2">
    <source>
        <dbReference type="Proteomes" id="UP000216339"/>
    </source>
</evidence>
<dbReference type="Pfam" id="PF19671">
    <property type="entry name" value="DUF6174"/>
    <property type="match status" value="1"/>
</dbReference>
<gene>
    <name evidence="1" type="ORF">BSZ37_09715</name>
</gene>
<dbReference type="OrthoDB" id="3788332at2"/>
<comment type="caution">
    <text evidence="1">The sequence shown here is derived from an EMBL/GenBank/DDBJ whole genome shotgun (WGS) entry which is preliminary data.</text>
</comment>
<dbReference type="InterPro" id="IPR046172">
    <property type="entry name" value="DUF6174"/>
</dbReference>
<organism evidence="1 2">
    <name type="scientific">Rubrivirga marina</name>
    <dbReference type="NCBI Taxonomy" id="1196024"/>
    <lineage>
        <taxon>Bacteria</taxon>
        <taxon>Pseudomonadati</taxon>
        <taxon>Rhodothermota</taxon>
        <taxon>Rhodothermia</taxon>
        <taxon>Rhodothermales</taxon>
        <taxon>Rubricoccaceae</taxon>
        <taxon>Rubrivirga</taxon>
    </lineage>
</organism>